<dbReference type="PANTHER" id="PTHR28595:SF1">
    <property type="entry name" value="LARGE RIBOSOMAL SUBUNIT PROTEIN ML54"/>
    <property type="match status" value="1"/>
</dbReference>
<accession>L1JZB0</accession>
<proteinExistence type="inferred from homology"/>
<dbReference type="OMA" id="HARCIRY"/>
<keyword evidence="3" id="KW-0689">Ribosomal protein</keyword>
<dbReference type="EnsemblProtists" id="EKX53702">
    <property type="protein sequence ID" value="EKX53702"/>
    <property type="gene ID" value="GUITHDRAFT_150266"/>
</dbReference>
<dbReference type="GO" id="GO:0003735">
    <property type="term" value="F:structural constituent of ribosome"/>
    <property type="evidence" value="ECO:0007669"/>
    <property type="project" value="TreeGrafter"/>
</dbReference>
<keyword evidence="2" id="KW-0809">Transit peptide</keyword>
<evidence type="ECO:0000313" key="9">
    <source>
        <dbReference type="EnsemblProtists" id="EKX53702"/>
    </source>
</evidence>
<dbReference type="InterPro" id="IPR013870">
    <property type="entry name" value="Ribosomal_mL54"/>
</dbReference>
<comment type="similarity">
    <text evidence="6">Belongs to the mitochondrion-specific ribosomal protein mL54 family.</text>
</comment>
<comment type="subcellular location">
    <subcellularLocation>
        <location evidence="1">Mitochondrion</location>
    </subcellularLocation>
</comment>
<reference evidence="9" key="3">
    <citation type="submission" date="2015-06" db="UniProtKB">
        <authorList>
            <consortium name="EnsemblProtists"/>
        </authorList>
    </citation>
    <scope>IDENTIFICATION</scope>
</reference>
<dbReference type="GO" id="GO:0005762">
    <property type="term" value="C:mitochondrial large ribosomal subunit"/>
    <property type="evidence" value="ECO:0007669"/>
    <property type="project" value="TreeGrafter"/>
</dbReference>
<keyword evidence="5" id="KW-0687">Ribonucleoprotein</keyword>
<evidence type="ECO:0000256" key="1">
    <source>
        <dbReference type="ARBA" id="ARBA00004173"/>
    </source>
</evidence>
<reference evidence="10" key="2">
    <citation type="submission" date="2012-11" db="EMBL/GenBank/DDBJ databases">
        <authorList>
            <person name="Kuo A."/>
            <person name="Curtis B.A."/>
            <person name="Tanifuji G."/>
            <person name="Burki F."/>
            <person name="Gruber A."/>
            <person name="Irimia M."/>
            <person name="Maruyama S."/>
            <person name="Arias M.C."/>
            <person name="Ball S.G."/>
            <person name="Gile G.H."/>
            <person name="Hirakawa Y."/>
            <person name="Hopkins J.F."/>
            <person name="Rensing S.A."/>
            <person name="Schmutz J."/>
            <person name="Symeonidi A."/>
            <person name="Elias M."/>
            <person name="Eveleigh R.J."/>
            <person name="Herman E.K."/>
            <person name="Klute M.J."/>
            <person name="Nakayama T."/>
            <person name="Obornik M."/>
            <person name="Reyes-Prieto A."/>
            <person name="Armbrust E.V."/>
            <person name="Aves S.J."/>
            <person name="Beiko R.G."/>
            <person name="Coutinho P."/>
            <person name="Dacks J.B."/>
            <person name="Durnford D.G."/>
            <person name="Fast N.M."/>
            <person name="Green B.R."/>
            <person name="Grisdale C."/>
            <person name="Hempe F."/>
            <person name="Henrissat B."/>
            <person name="Hoppner M.P."/>
            <person name="Ishida K.-I."/>
            <person name="Kim E."/>
            <person name="Koreny L."/>
            <person name="Kroth P.G."/>
            <person name="Liu Y."/>
            <person name="Malik S.-B."/>
            <person name="Maier U.G."/>
            <person name="McRose D."/>
            <person name="Mock T."/>
            <person name="Neilson J.A."/>
            <person name="Onodera N.T."/>
            <person name="Poole A.M."/>
            <person name="Pritham E.J."/>
            <person name="Richards T.A."/>
            <person name="Rocap G."/>
            <person name="Roy S.W."/>
            <person name="Sarai C."/>
            <person name="Schaack S."/>
            <person name="Shirato S."/>
            <person name="Slamovits C.H."/>
            <person name="Spencer D.F."/>
            <person name="Suzuki S."/>
            <person name="Worden A.Z."/>
            <person name="Zauner S."/>
            <person name="Barry K."/>
            <person name="Bell C."/>
            <person name="Bharti A.K."/>
            <person name="Crow J.A."/>
            <person name="Grimwood J."/>
            <person name="Kramer R."/>
            <person name="Lindquist E."/>
            <person name="Lucas S."/>
            <person name="Salamov A."/>
            <person name="McFadden G.I."/>
            <person name="Lane C.E."/>
            <person name="Keeling P.J."/>
            <person name="Gray M.W."/>
            <person name="Grigoriev I.V."/>
            <person name="Archibald J.M."/>
        </authorList>
    </citation>
    <scope>NUCLEOTIDE SEQUENCE</scope>
    <source>
        <strain evidence="10">CCMP2712</strain>
    </source>
</reference>
<gene>
    <name evidence="8" type="ORF">GUITHDRAFT_150266</name>
</gene>
<dbReference type="STRING" id="905079.L1JZB0"/>
<reference evidence="8 10" key="1">
    <citation type="journal article" date="2012" name="Nature">
        <title>Algal genomes reveal evolutionary mosaicism and the fate of nucleomorphs.</title>
        <authorList>
            <consortium name="DOE Joint Genome Institute"/>
            <person name="Curtis B.A."/>
            <person name="Tanifuji G."/>
            <person name="Burki F."/>
            <person name="Gruber A."/>
            <person name="Irimia M."/>
            <person name="Maruyama S."/>
            <person name="Arias M.C."/>
            <person name="Ball S.G."/>
            <person name="Gile G.H."/>
            <person name="Hirakawa Y."/>
            <person name="Hopkins J.F."/>
            <person name="Kuo A."/>
            <person name="Rensing S.A."/>
            <person name="Schmutz J."/>
            <person name="Symeonidi A."/>
            <person name="Elias M."/>
            <person name="Eveleigh R.J."/>
            <person name="Herman E.K."/>
            <person name="Klute M.J."/>
            <person name="Nakayama T."/>
            <person name="Obornik M."/>
            <person name="Reyes-Prieto A."/>
            <person name="Armbrust E.V."/>
            <person name="Aves S.J."/>
            <person name="Beiko R.G."/>
            <person name="Coutinho P."/>
            <person name="Dacks J.B."/>
            <person name="Durnford D.G."/>
            <person name="Fast N.M."/>
            <person name="Green B.R."/>
            <person name="Grisdale C.J."/>
            <person name="Hempel F."/>
            <person name="Henrissat B."/>
            <person name="Hoppner M.P."/>
            <person name="Ishida K."/>
            <person name="Kim E."/>
            <person name="Koreny L."/>
            <person name="Kroth P.G."/>
            <person name="Liu Y."/>
            <person name="Malik S.B."/>
            <person name="Maier U.G."/>
            <person name="McRose D."/>
            <person name="Mock T."/>
            <person name="Neilson J.A."/>
            <person name="Onodera N.T."/>
            <person name="Poole A.M."/>
            <person name="Pritham E.J."/>
            <person name="Richards T.A."/>
            <person name="Rocap G."/>
            <person name="Roy S.W."/>
            <person name="Sarai C."/>
            <person name="Schaack S."/>
            <person name="Shirato S."/>
            <person name="Slamovits C.H."/>
            <person name="Spencer D.F."/>
            <person name="Suzuki S."/>
            <person name="Worden A.Z."/>
            <person name="Zauner S."/>
            <person name="Barry K."/>
            <person name="Bell C."/>
            <person name="Bharti A.K."/>
            <person name="Crow J.A."/>
            <person name="Grimwood J."/>
            <person name="Kramer R."/>
            <person name="Lindquist E."/>
            <person name="Lucas S."/>
            <person name="Salamov A."/>
            <person name="McFadden G.I."/>
            <person name="Lane C.E."/>
            <person name="Keeling P.J."/>
            <person name="Gray M.W."/>
            <person name="Grigoriev I.V."/>
            <person name="Archibald J.M."/>
        </authorList>
    </citation>
    <scope>NUCLEOTIDE SEQUENCE</scope>
    <source>
        <strain evidence="8 10">CCMP2712</strain>
    </source>
</reference>
<evidence type="ECO:0000313" key="10">
    <source>
        <dbReference type="Proteomes" id="UP000011087"/>
    </source>
</evidence>
<evidence type="ECO:0000313" key="8">
    <source>
        <dbReference type="EMBL" id="EKX53702.1"/>
    </source>
</evidence>
<keyword evidence="10" id="KW-1185">Reference proteome</keyword>
<dbReference type="RefSeq" id="XP_005840682.1">
    <property type="nucleotide sequence ID" value="XM_005840625.1"/>
</dbReference>
<dbReference type="GeneID" id="17310521"/>
<dbReference type="Pfam" id="PF08561">
    <property type="entry name" value="Ribosomal_L37"/>
    <property type="match status" value="1"/>
</dbReference>
<evidence type="ECO:0000256" key="4">
    <source>
        <dbReference type="ARBA" id="ARBA00023128"/>
    </source>
</evidence>
<dbReference type="OrthoDB" id="10252718at2759"/>
<name>L1JZB0_GUITC</name>
<dbReference type="EMBL" id="JH992969">
    <property type="protein sequence ID" value="EKX53702.1"/>
    <property type="molecule type" value="Genomic_DNA"/>
</dbReference>
<dbReference type="Proteomes" id="UP000011087">
    <property type="component" value="Unassembled WGS sequence"/>
</dbReference>
<evidence type="ECO:0000256" key="3">
    <source>
        <dbReference type="ARBA" id="ARBA00022980"/>
    </source>
</evidence>
<keyword evidence="4" id="KW-0496">Mitochondrion</keyword>
<dbReference type="HOGENOM" id="CLU_2019638_0_0_1"/>
<evidence type="ECO:0000256" key="6">
    <source>
        <dbReference type="ARBA" id="ARBA00033752"/>
    </source>
</evidence>
<evidence type="ECO:0000256" key="5">
    <source>
        <dbReference type="ARBA" id="ARBA00023274"/>
    </source>
</evidence>
<evidence type="ECO:0000256" key="2">
    <source>
        <dbReference type="ARBA" id="ARBA00022946"/>
    </source>
</evidence>
<dbReference type="KEGG" id="gtt:GUITHDRAFT_150266"/>
<dbReference type="PANTHER" id="PTHR28595">
    <property type="entry name" value="39S RIBOSOMAL PROTEIN L54, MITOCHONDRIAL"/>
    <property type="match status" value="1"/>
</dbReference>
<protein>
    <recommendedName>
        <fullName evidence="7">Large ribosomal subunit protein mL54</fullName>
    </recommendedName>
</protein>
<organism evidence="8">
    <name type="scientific">Guillardia theta (strain CCMP2712)</name>
    <name type="common">Cryptophyte</name>
    <dbReference type="NCBI Taxonomy" id="905079"/>
    <lineage>
        <taxon>Eukaryota</taxon>
        <taxon>Cryptophyceae</taxon>
        <taxon>Pyrenomonadales</taxon>
        <taxon>Geminigeraceae</taxon>
        <taxon>Guillardia</taxon>
    </lineage>
</organism>
<dbReference type="PaxDb" id="55529-EKX53702"/>
<sequence>MSLWITRWMRSGLPPMMRMPKKAAAAAVEKKKIVQEFVPETSKPGDVIPGLNYMKDGKDPVIMEDDKYPEWLFELLKPRRTMQDLEKDADKDVHSLTYQEQRRLMKLINRQRIKTENERKSKA</sequence>
<dbReference type="AlphaFoldDB" id="L1JZB0"/>
<evidence type="ECO:0000256" key="7">
    <source>
        <dbReference type="ARBA" id="ARBA00035179"/>
    </source>
</evidence>